<dbReference type="InterPro" id="IPR008822">
    <property type="entry name" value="Endonuclease_RusA-like"/>
</dbReference>
<evidence type="ECO:0000313" key="1">
    <source>
        <dbReference type="EMBL" id="KKL26490.1"/>
    </source>
</evidence>
<dbReference type="Pfam" id="PF05866">
    <property type="entry name" value="RusA"/>
    <property type="match status" value="1"/>
</dbReference>
<gene>
    <name evidence="1" type="ORF">LCGC14_2394780</name>
</gene>
<name>A0A0F9BX34_9ZZZZ</name>
<dbReference type="GO" id="GO:0006310">
    <property type="term" value="P:DNA recombination"/>
    <property type="evidence" value="ECO:0007669"/>
    <property type="project" value="InterPro"/>
</dbReference>
<dbReference type="Gene3D" id="3.30.1330.70">
    <property type="entry name" value="Holliday junction resolvase RusA"/>
    <property type="match status" value="1"/>
</dbReference>
<accession>A0A0F9BX34</accession>
<protein>
    <submittedName>
        <fullName evidence="1">Uncharacterized protein</fullName>
    </submittedName>
</protein>
<comment type="caution">
    <text evidence="1">The sequence shown here is derived from an EMBL/GenBank/DDBJ whole genome shotgun (WGS) entry which is preliminary data.</text>
</comment>
<dbReference type="AlphaFoldDB" id="A0A0F9BX34"/>
<dbReference type="EMBL" id="LAZR01035821">
    <property type="protein sequence ID" value="KKL26490.1"/>
    <property type="molecule type" value="Genomic_DNA"/>
</dbReference>
<dbReference type="GO" id="GO:0000287">
    <property type="term" value="F:magnesium ion binding"/>
    <property type="evidence" value="ECO:0007669"/>
    <property type="project" value="InterPro"/>
</dbReference>
<proteinExistence type="predicted"/>
<organism evidence="1">
    <name type="scientific">marine sediment metagenome</name>
    <dbReference type="NCBI Taxonomy" id="412755"/>
    <lineage>
        <taxon>unclassified sequences</taxon>
        <taxon>metagenomes</taxon>
        <taxon>ecological metagenomes</taxon>
    </lineage>
</organism>
<dbReference type="GO" id="GO:0006281">
    <property type="term" value="P:DNA repair"/>
    <property type="evidence" value="ECO:0007669"/>
    <property type="project" value="InterPro"/>
</dbReference>
<dbReference type="InterPro" id="IPR036614">
    <property type="entry name" value="RusA-like_sf"/>
</dbReference>
<dbReference type="SUPFAM" id="SSF103084">
    <property type="entry name" value="Holliday junction resolvase RusA"/>
    <property type="match status" value="1"/>
</dbReference>
<sequence length="135" mass="15302">MTSYEPLFISGHPKPKGSWTPFYRKTGKVGLRPASNKTAKWCKDAEEQLAVLWRGPMIEGPVRVDLKFLIPRPKTVVRKYPVGRYDGDIDKLMRGILDAMTGVVYKDDSQVIRSILEQDYTDGMPGVWITISDDV</sequence>
<reference evidence="1" key="1">
    <citation type="journal article" date="2015" name="Nature">
        <title>Complex archaea that bridge the gap between prokaryotes and eukaryotes.</title>
        <authorList>
            <person name="Spang A."/>
            <person name="Saw J.H."/>
            <person name="Jorgensen S.L."/>
            <person name="Zaremba-Niedzwiedzka K."/>
            <person name="Martijn J."/>
            <person name="Lind A.E."/>
            <person name="van Eijk R."/>
            <person name="Schleper C."/>
            <person name="Guy L."/>
            <person name="Ettema T.J."/>
        </authorList>
    </citation>
    <scope>NUCLEOTIDE SEQUENCE</scope>
</reference>